<organism evidence="10">
    <name type="scientific">Hirondellea gigas</name>
    <dbReference type="NCBI Taxonomy" id="1518452"/>
    <lineage>
        <taxon>Eukaryota</taxon>
        <taxon>Metazoa</taxon>
        <taxon>Ecdysozoa</taxon>
        <taxon>Arthropoda</taxon>
        <taxon>Crustacea</taxon>
        <taxon>Multicrustacea</taxon>
        <taxon>Malacostraca</taxon>
        <taxon>Eumalacostraca</taxon>
        <taxon>Peracarida</taxon>
        <taxon>Amphipoda</taxon>
        <taxon>Amphilochidea</taxon>
        <taxon>Lysianassida</taxon>
        <taxon>Lysianassidira</taxon>
        <taxon>Lysianassoidea</taxon>
        <taxon>Lysianassidae</taxon>
        <taxon>Hirondellea</taxon>
    </lineage>
</organism>
<evidence type="ECO:0000313" key="10">
    <source>
        <dbReference type="EMBL" id="LAC20770.1"/>
    </source>
</evidence>
<evidence type="ECO:0000256" key="5">
    <source>
        <dbReference type="ARBA" id="ARBA00023136"/>
    </source>
</evidence>
<evidence type="ECO:0000256" key="3">
    <source>
        <dbReference type="ARBA" id="ARBA00022692"/>
    </source>
</evidence>
<evidence type="ECO:0000256" key="7">
    <source>
        <dbReference type="SAM" id="MobiDB-lite"/>
    </source>
</evidence>
<feature type="transmembrane region" description="Helical" evidence="8">
    <location>
        <begin position="229"/>
        <end position="247"/>
    </location>
</feature>
<feature type="region of interest" description="Disordered" evidence="7">
    <location>
        <begin position="50"/>
        <end position="69"/>
    </location>
</feature>
<evidence type="ECO:0000256" key="6">
    <source>
        <dbReference type="ARBA" id="ARBA00023180"/>
    </source>
</evidence>
<keyword evidence="9" id="KW-0732">Signal</keyword>
<dbReference type="PANTHER" id="PTHR13624:SF6">
    <property type="entry name" value="EMEI"/>
    <property type="match status" value="1"/>
</dbReference>
<feature type="chain" id="PRO_5025638123" evidence="9">
    <location>
        <begin position="20"/>
        <end position="495"/>
    </location>
</feature>
<comment type="subcellular location">
    <subcellularLocation>
        <location evidence="1">Membrane</location>
        <topology evidence="1">Multi-pass membrane protein</topology>
    </subcellularLocation>
</comment>
<feature type="transmembrane region" description="Helical" evidence="8">
    <location>
        <begin position="466"/>
        <end position="488"/>
    </location>
</feature>
<sequence>MGVFGVQLVCTMVMSSVLSKVMPHCSPAQWLLCGTGLSYYLHPSDDQLRDKKKDTSKSKNNKSVDNNNDGSFIVLPKNINVNLQKAPITQEEVHQLRYFSDYQWLLDFAFCALVLYVATEVYLFVNPEQEEVNLSMVWCLLLLLFILKVMFSITSVYFESGSGDGEKALVVLALFSYLLLAMILLIISEDKLELGLDEAYTNFNASATQFMASQDITSVGVMNKMSCKAIVAVVCAVTGACFTFPGMRYGKMHWDAVKIYQSRLWIQVLLNVSFLAPALASLFWVRPLARHYLVTHTWANYSRPLLSTETFALVRVVAVLIACVLRLLVLPLYLQVYLDMARTKLEEQRSHAGKITNKSIQKQVASVFYYLCVVMLQYLLPLLLTVVLALMLKTLGGLHWSSLSNPRGFVSAECSLEEELLLGVAPSAKPEAGTLNLASATEATEALSLSFDQLRQVLVPELWRGLLGFCVWWSVSIWFLSGLFGLLYQRYFTIG</sequence>
<evidence type="ECO:0000256" key="9">
    <source>
        <dbReference type="SAM" id="SignalP"/>
    </source>
</evidence>
<evidence type="ECO:0000256" key="1">
    <source>
        <dbReference type="ARBA" id="ARBA00004141"/>
    </source>
</evidence>
<dbReference type="Pfam" id="PF10268">
    <property type="entry name" value="Tmemb_161AB"/>
    <property type="match status" value="1"/>
</dbReference>
<feature type="transmembrane region" description="Helical" evidence="8">
    <location>
        <begin position="268"/>
        <end position="285"/>
    </location>
</feature>
<evidence type="ECO:0000256" key="8">
    <source>
        <dbReference type="SAM" id="Phobius"/>
    </source>
</evidence>
<proteinExistence type="evidence at transcript level"/>
<evidence type="ECO:0000256" key="2">
    <source>
        <dbReference type="ARBA" id="ARBA00009706"/>
    </source>
</evidence>
<dbReference type="PANTHER" id="PTHR13624">
    <property type="entry name" value="RE42071P"/>
    <property type="match status" value="1"/>
</dbReference>
<feature type="transmembrane region" description="Helical" evidence="8">
    <location>
        <begin position="312"/>
        <end position="334"/>
    </location>
</feature>
<name>A0A6A7FRC3_9CRUS</name>
<comment type="similarity">
    <text evidence="2">Belongs to the TMEM161 family.</text>
</comment>
<dbReference type="EMBL" id="IACT01001418">
    <property type="protein sequence ID" value="LAC20770.1"/>
    <property type="molecule type" value="mRNA"/>
</dbReference>
<keyword evidence="3 8" id="KW-0812">Transmembrane</keyword>
<evidence type="ECO:0000256" key="4">
    <source>
        <dbReference type="ARBA" id="ARBA00022989"/>
    </source>
</evidence>
<keyword evidence="5 8" id="KW-0472">Membrane</keyword>
<dbReference type="GO" id="GO:0016020">
    <property type="term" value="C:membrane"/>
    <property type="evidence" value="ECO:0007669"/>
    <property type="project" value="UniProtKB-SubCell"/>
</dbReference>
<accession>A0A6A7FRC3</accession>
<protein>
    <submittedName>
        <fullName evidence="10">Transmembrane protein 161B-like</fullName>
    </submittedName>
</protein>
<feature type="transmembrane region" description="Helical" evidence="8">
    <location>
        <begin position="135"/>
        <end position="157"/>
    </location>
</feature>
<feature type="signal peptide" evidence="9">
    <location>
        <begin position="1"/>
        <end position="19"/>
    </location>
</feature>
<keyword evidence="4 8" id="KW-1133">Transmembrane helix</keyword>
<reference evidence="10" key="1">
    <citation type="submission" date="2017-11" db="EMBL/GenBank/DDBJ databases">
        <title>The sensing device of the deep-sea amphipod.</title>
        <authorList>
            <person name="Kobayashi H."/>
            <person name="Nagahama T."/>
            <person name="Arai W."/>
            <person name="Sasagawa Y."/>
            <person name="Umeda M."/>
            <person name="Hayashi T."/>
            <person name="Nikaido I."/>
            <person name="Watanabe H."/>
            <person name="Oguri K."/>
            <person name="Kitazato H."/>
            <person name="Fujioka K."/>
            <person name="Kido Y."/>
            <person name="Takami H."/>
        </authorList>
    </citation>
    <scope>NUCLEOTIDE SEQUENCE</scope>
    <source>
        <tissue evidence="10">Whole body</tissue>
    </source>
</reference>
<dbReference type="AlphaFoldDB" id="A0A6A7FRC3"/>
<keyword evidence="6" id="KW-0325">Glycoprotein</keyword>
<feature type="transmembrane region" description="Helical" evidence="8">
    <location>
        <begin position="169"/>
        <end position="187"/>
    </location>
</feature>
<dbReference type="InterPro" id="IPR019395">
    <property type="entry name" value="Transmembrane_161A/B"/>
</dbReference>
<feature type="transmembrane region" description="Helical" evidence="8">
    <location>
        <begin position="104"/>
        <end position="123"/>
    </location>
</feature>
<feature type="transmembrane region" description="Helical" evidence="8">
    <location>
        <begin position="367"/>
        <end position="392"/>
    </location>
</feature>